<dbReference type="AlphaFoldDB" id="A0A9N9MQ15"/>
<evidence type="ECO:0000313" key="2">
    <source>
        <dbReference type="Proteomes" id="UP001152799"/>
    </source>
</evidence>
<dbReference type="OrthoDB" id="6049566at2759"/>
<organism evidence="1 2">
    <name type="scientific">Ceutorhynchus assimilis</name>
    <name type="common">cabbage seed weevil</name>
    <dbReference type="NCBI Taxonomy" id="467358"/>
    <lineage>
        <taxon>Eukaryota</taxon>
        <taxon>Metazoa</taxon>
        <taxon>Ecdysozoa</taxon>
        <taxon>Arthropoda</taxon>
        <taxon>Hexapoda</taxon>
        <taxon>Insecta</taxon>
        <taxon>Pterygota</taxon>
        <taxon>Neoptera</taxon>
        <taxon>Endopterygota</taxon>
        <taxon>Coleoptera</taxon>
        <taxon>Polyphaga</taxon>
        <taxon>Cucujiformia</taxon>
        <taxon>Curculionidae</taxon>
        <taxon>Ceutorhynchinae</taxon>
        <taxon>Ceutorhynchus</taxon>
    </lineage>
</organism>
<proteinExistence type="predicted"/>
<sequence>MLQQISVHLEFFSDHKMINSQIPHMIKLLCEVQKALAKYGDLPAHVTRDIIPEELKLNRTTYSRGVHQCILLRDYIDTLCAIIKFFDRNGKVRGSVFSK</sequence>
<accession>A0A9N9MQ15</accession>
<dbReference type="EMBL" id="OU892279">
    <property type="protein sequence ID" value="CAG9766744.1"/>
    <property type="molecule type" value="Genomic_DNA"/>
</dbReference>
<gene>
    <name evidence="1" type="ORF">CEUTPL_LOCUS7317</name>
</gene>
<name>A0A9N9MQ15_9CUCU</name>
<evidence type="ECO:0000313" key="1">
    <source>
        <dbReference type="EMBL" id="CAG9766744.1"/>
    </source>
</evidence>
<keyword evidence="2" id="KW-1185">Reference proteome</keyword>
<protein>
    <submittedName>
        <fullName evidence="1">Uncharacterized protein</fullName>
    </submittedName>
</protein>
<reference evidence="1" key="1">
    <citation type="submission" date="2022-01" db="EMBL/GenBank/DDBJ databases">
        <authorList>
            <person name="King R."/>
        </authorList>
    </citation>
    <scope>NUCLEOTIDE SEQUENCE</scope>
</reference>
<dbReference type="Proteomes" id="UP001152799">
    <property type="component" value="Chromosome 3"/>
</dbReference>